<keyword evidence="14" id="KW-1185">Reference proteome</keyword>
<evidence type="ECO:0000256" key="5">
    <source>
        <dbReference type="ARBA" id="ARBA00022801"/>
    </source>
</evidence>
<evidence type="ECO:0000256" key="9">
    <source>
        <dbReference type="ARBA" id="ARBA00047280"/>
    </source>
</evidence>
<comment type="caution">
    <text evidence="13">The sequence shown here is derived from an EMBL/GenBank/DDBJ whole genome shotgun (WGS) entry which is preliminary data.</text>
</comment>
<dbReference type="PANTHER" id="PTHR13046">
    <property type="entry name" value="PROTEASE U48 CAAX PRENYL PROTEASE RCE1"/>
    <property type="match status" value="1"/>
</dbReference>
<keyword evidence="4 11" id="KW-0812">Transmembrane</keyword>
<dbReference type="PANTHER" id="PTHR13046:SF0">
    <property type="entry name" value="CAAX PRENYL PROTEASE 2"/>
    <property type="match status" value="1"/>
</dbReference>
<gene>
    <name evidence="13" type="ORF">EHS24_006107</name>
</gene>
<dbReference type="STRING" id="105984.A0A427Y0C4"/>
<dbReference type="OrthoDB" id="271604at2759"/>
<evidence type="ECO:0000256" key="2">
    <source>
        <dbReference type="ARBA" id="ARBA00006897"/>
    </source>
</evidence>
<evidence type="ECO:0000256" key="7">
    <source>
        <dbReference type="ARBA" id="ARBA00022989"/>
    </source>
</evidence>
<keyword evidence="3" id="KW-0645">Protease</keyword>
<evidence type="ECO:0000259" key="12">
    <source>
        <dbReference type="Pfam" id="PF02517"/>
    </source>
</evidence>
<comment type="catalytic activity">
    <reaction evidence="9">
        <text>Hydrolyzes the peptide bond -P2-(S-farnesyl or geranylgeranyl)C-P1'-P2'-P3'-COOH where P1' and P2' are amino acids with aliphatic sidechains and P3' is any C-terminal residue.</text>
        <dbReference type="EC" id="3.4.26.1"/>
    </reaction>
</comment>
<keyword evidence="5" id="KW-0378">Hydrolase</keyword>
<evidence type="ECO:0000256" key="1">
    <source>
        <dbReference type="ARBA" id="ARBA00004477"/>
    </source>
</evidence>
<dbReference type="GeneID" id="39590650"/>
<dbReference type="AlphaFoldDB" id="A0A427Y0C4"/>
<dbReference type="RefSeq" id="XP_028478032.1">
    <property type="nucleotide sequence ID" value="XM_028621580.1"/>
</dbReference>
<dbReference type="InterPro" id="IPR039731">
    <property type="entry name" value="Rce1"/>
</dbReference>
<proteinExistence type="inferred from homology"/>
<evidence type="ECO:0000256" key="11">
    <source>
        <dbReference type="SAM" id="Phobius"/>
    </source>
</evidence>
<feature type="domain" description="CAAX prenyl protease 2/Lysostaphin resistance protein A-like" evidence="12">
    <location>
        <begin position="161"/>
        <end position="275"/>
    </location>
</feature>
<dbReference type="InterPro" id="IPR003675">
    <property type="entry name" value="Rce1/LyrA-like_dom"/>
</dbReference>
<dbReference type="GO" id="GO:0004222">
    <property type="term" value="F:metalloendopeptidase activity"/>
    <property type="evidence" value="ECO:0007669"/>
    <property type="project" value="InterPro"/>
</dbReference>
<name>A0A427Y0C4_9TREE</name>
<evidence type="ECO:0000256" key="10">
    <source>
        <dbReference type="ARBA" id="ARBA00049729"/>
    </source>
</evidence>
<organism evidence="13 14">
    <name type="scientific">Apiotrichum porosum</name>
    <dbReference type="NCBI Taxonomy" id="105984"/>
    <lineage>
        <taxon>Eukaryota</taxon>
        <taxon>Fungi</taxon>
        <taxon>Dikarya</taxon>
        <taxon>Basidiomycota</taxon>
        <taxon>Agaricomycotina</taxon>
        <taxon>Tremellomycetes</taxon>
        <taxon>Trichosporonales</taxon>
        <taxon>Trichosporonaceae</taxon>
        <taxon>Apiotrichum</taxon>
    </lineage>
</organism>
<dbReference type="GO" id="GO:0005789">
    <property type="term" value="C:endoplasmic reticulum membrane"/>
    <property type="evidence" value="ECO:0007669"/>
    <property type="project" value="UniProtKB-SubCell"/>
</dbReference>
<feature type="transmembrane region" description="Helical" evidence="11">
    <location>
        <begin position="292"/>
        <end position="309"/>
    </location>
</feature>
<comment type="similarity">
    <text evidence="2">Belongs to the peptidase U48 family.</text>
</comment>
<keyword evidence="6" id="KW-0256">Endoplasmic reticulum</keyword>
<sequence>MSVISPILALPAPLATGISPQLAQTLAFGVTGAYVGGLYVAQHFFGTKTAAPNEPAYPPPGHRNHPATMRLRMKAVISTTRLCMAGVFWTVKRTGNLEFKGALKATIRLLGLSTAAIRNPLAYLLAPLLFIGPLYSSFLDGTLPGQHNAEPLEFGLTEQRNYVIGPLTEELSFRSCIIAVSLLGHLSPKWIVFGTPLWFGLGESFSCVQLANDQPTFTMLLRCSVSLAAPAAPPSQQLPVPLGYTSLFGWYASYLYLRTGSVVPSMAAHIFCNYMGLPDIAGAIERNPKRKLSIAIAYLAGIAGFVYGLKRL</sequence>
<evidence type="ECO:0000313" key="14">
    <source>
        <dbReference type="Proteomes" id="UP000279236"/>
    </source>
</evidence>
<reference evidence="13 14" key="1">
    <citation type="submission" date="2018-11" db="EMBL/GenBank/DDBJ databases">
        <title>Genome sequence of Apiotrichum porosum DSM 27194.</title>
        <authorList>
            <person name="Aliyu H."/>
            <person name="Gorte O."/>
            <person name="Ochsenreither K."/>
        </authorList>
    </citation>
    <scope>NUCLEOTIDE SEQUENCE [LARGE SCALE GENOMIC DNA]</scope>
    <source>
        <strain evidence="13 14">DSM 27194</strain>
    </source>
</reference>
<evidence type="ECO:0000313" key="13">
    <source>
        <dbReference type="EMBL" id="RSH84584.1"/>
    </source>
</evidence>
<dbReference type="EMBL" id="RSCE01000003">
    <property type="protein sequence ID" value="RSH84584.1"/>
    <property type="molecule type" value="Genomic_DNA"/>
</dbReference>
<dbReference type="Proteomes" id="UP000279236">
    <property type="component" value="Unassembled WGS sequence"/>
</dbReference>
<protein>
    <recommendedName>
        <fullName evidence="10">intramembrane prenyl-peptidase Rce1</fullName>
        <ecNumber evidence="10">3.4.26.1</ecNumber>
    </recommendedName>
</protein>
<dbReference type="EC" id="3.4.26.1" evidence="10"/>
<evidence type="ECO:0000256" key="3">
    <source>
        <dbReference type="ARBA" id="ARBA00022670"/>
    </source>
</evidence>
<accession>A0A427Y0C4</accession>
<keyword evidence="8 11" id="KW-0472">Membrane</keyword>
<dbReference type="GO" id="GO:0071586">
    <property type="term" value="P:CAAX-box protein processing"/>
    <property type="evidence" value="ECO:0007669"/>
    <property type="project" value="InterPro"/>
</dbReference>
<evidence type="ECO:0000256" key="6">
    <source>
        <dbReference type="ARBA" id="ARBA00022824"/>
    </source>
</evidence>
<comment type="subcellular location">
    <subcellularLocation>
        <location evidence="1">Endoplasmic reticulum membrane</location>
        <topology evidence="1">Multi-pass membrane protein</topology>
    </subcellularLocation>
</comment>
<keyword evidence="7 11" id="KW-1133">Transmembrane helix</keyword>
<evidence type="ECO:0000256" key="8">
    <source>
        <dbReference type="ARBA" id="ARBA00023136"/>
    </source>
</evidence>
<evidence type="ECO:0000256" key="4">
    <source>
        <dbReference type="ARBA" id="ARBA00022692"/>
    </source>
</evidence>
<dbReference type="Pfam" id="PF02517">
    <property type="entry name" value="Rce1-like"/>
    <property type="match status" value="1"/>
</dbReference>